<evidence type="ECO:0000256" key="1">
    <source>
        <dbReference type="ARBA" id="ARBA00005476"/>
    </source>
</evidence>
<reference evidence="3" key="1">
    <citation type="submission" date="2021-01" db="EMBL/GenBank/DDBJ databases">
        <authorList>
            <person name="Corre E."/>
            <person name="Pelletier E."/>
            <person name="Niang G."/>
            <person name="Scheremetjew M."/>
            <person name="Finn R."/>
            <person name="Kale V."/>
            <person name="Holt S."/>
            <person name="Cochrane G."/>
            <person name="Meng A."/>
            <person name="Brown T."/>
            <person name="Cohen L."/>
        </authorList>
    </citation>
    <scope>NUCLEOTIDE SEQUENCE</scope>
    <source>
        <strain evidence="3">CCMP644</strain>
    </source>
</reference>
<dbReference type="Pfam" id="PF08235">
    <property type="entry name" value="LNS2"/>
    <property type="match status" value="1"/>
</dbReference>
<gene>
    <name evidence="3" type="ORF">HAND00432_LOCUS27424</name>
</gene>
<dbReference type="InterPro" id="IPR007651">
    <property type="entry name" value="Lipin_N"/>
</dbReference>
<dbReference type="AlphaFoldDB" id="A0A7S1HB04"/>
<organism evidence="3">
    <name type="scientific">Hemiselmis andersenii</name>
    <name type="common">Cryptophyte alga</name>
    <dbReference type="NCBI Taxonomy" id="464988"/>
    <lineage>
        <taxon>Eukaryota</taxon>
        <taxon>Cryptophyceae</taxon>
        <taxon>Cryptomonadales</taxon>
        <taxon>Hemiselmidaceae</taxon>
        <taxon>Hemiselmis</taxon>
    </lineage>
</organism>
<sequence>MQAIQEALDGIRNSFDFVSGANDVIVVHHRDGSVTCSAFSVQTSAHTVNRHLLGKQVQVHLNGQLIPLQMTIGQDGRCVFGDGTYVPQVHEISQLPLRDGRNSLDFRVGSTLLANAGLFSWKWSDLIVIVDIDGTITRTDSGGVLASSEFGQQLGLAHAHKGVCSAMSQIASAGYRLLFLTARPITRSEATRKYLSTIGHEETPPVMMPEGALITSAMGTLGTMANVWKDLKSYKLTQLREI</sequence>
<dbReference type="InterPro" id="IPR013209">
    <property type="entry name" value="LNS2"/>
</dbReference>
<dbReference type="InterPro" id="IPR031315">
    <property type="entry name" value="LNS2/PITP"/>
</dbReference>
<dbReference type="Pfam" id="PF04571">
    <property type="entry name" value="Lipin_N"/>
    <property type="match status" value="1"/>
</dbReference>
<accession>A0A7S1HB04</accession>
<dbReference type="SUPFAM" id="SSF56784">
    <property type="entry name" value="HAD-like"/>
    <property type="match status" value="1"/>
</dbReference>
<dbReference type="PANTHER" id="PTHR12181:SF12">
    <property type="entry name" value="PHOSPHATIDATE PHOSPHATASE"/>
    <property type="match status" value="1"/>
</dbReference>
<dbReference type="SMART" id="SM00775">
    <property type="entry name" value="LNS2"/>
    <property type="match status" value="1"/>
</dbReference>
<comment type="similarity">
    <text evidence="1">Belongs to the lipin family.</text>
</comment>
<feature type="domain" description="LNS2/PITP" evidence="2">
    <location>
        <begin position="127"/>
        <end position="241"/>
    </location>
</feature>
<proteinExistence type="inferred from homology"/>
<dbReference type="InterPro" id="IPR026058">
    <property type="entry name" value="LIPIN"/>
</dbReference>
<dbReference type="InterPro" id="IPR023214">
    <property type="entry name" value="HAD_sf"/>
</dbReference>
<evidence type="ECO:0000259" key="2">
    <source>
        <dbReference type="SMART" id="SM00775"/>
    </source>
</evidence>
<protein>
    <recommendedName>
        <fullName evidence="2">LNS2/PITP domain-containing protein</fullName>
    </recommendedName>
</protein>
<name>A0A7S1HB04_HEMAN</name>
<dbReference type="GO" id="GO:0008195">
    <property type="term" value="F:phosphatidate phosphatase activity"/>
    <property type="evidence" value="ECO:0007669"/>
    <property type="project" value="TreeGrafter"/>
</dbReference>
<dbReference type="InterPro" id="IPR036412">
    <property type="entry name" value="HAD-like_sf"/>
</dbReference>
<evidence type="ECO:0000313" key="3">
    <source>
        <dbReference type="EMBL" id="CAD8976419.1"/>
    </source>
</evidence>
<dbReference type="PANTHER" id="PTHR12181">
    <property type="entry name" value="LIPIN"/>
    <property type="match status" value="1"/>
</dbReference>
<dbReference type="Gene3D" id="3.40.50.1000">
    <property type="entry name" value="HAD superfamily/HAD-like"/>
    <property type="match status" value="1"/>
</dbReference>
<dbReference type="EMBL" id="HBFX01045633">
    <property type="protein sequence ID" value="CAD8976419.1"/>
    <property type="molecule type" value="Transcribed_RNA"/>
</dbReference>